<dbReference type="FunFam" id="3.40.50.720:FF:000139">
    <property type="entry name" value="UDP-N-acetyl-D-mannosamine dehydrogenase"/>
    <property type="match status" value="1"/>
</dbReference>
<dbReference type="Pfam" id="PF03720">
    <property type="entry name" value="UDPG_MGDP_dh_C"/>
    <property type="match status" value="1"/>
</dbReference>
<sequence>MSFETISVIGLGYIGLPTAAVFASRKKKIIGVDVSQHAVDTINQGKIHIVEPHLEELVQAAVTEGYLKAVTQPEPADAFLMAVPSPFIYNETDQSHTADLKYIEAASKALAAVLQPGNLVVLESTVPVGATEKMAQWLAEARPDLTFPQTHGEDSDIRIAHCPERVLPGQVVRELVENDRVIGGMTAKCAQLACELYKVVVEGECISTTARTAELAKLTENSFRDVNIAFANELSLICHELDINVWELISLANRHPRVDILQPGAGVGGHCIAVDPWFIVDACPEHAKLIRTARQVNDSKPQWLLGRVKEELEKAHTQHPEKARKDIKVACLGIAFKPDIDDLRESPALHIVEQIAQLGCEVHVVEPNIEQLPTSLSAASIHLSTTETAVANADVVCVLVKHSVFMTQLNLQALKTSAVIDAVGLLEALPSGAKSDSLELVA</sequence>
<dbReference type="PANTHER" id="PTHR43491">
    <property type="entry name" value="UDP-N-ACETYL-D-MANNOSAMINE DEHYDROGENASE"/>
    <property type="match status" value="1"/>
</dbReference>
<dbReference type="PIRSF" id="PIRSF000124">
    <property type="entry name" value="UDPglc_GDPman_dh"/>
    <property type="match status" value="1"/>
</dbReference>
<dbReference type="SUPFAM" id="SSF52413">
    <property type="entry name" value="UDP-glucose/GDP-mannose dehydrogenase C-terminal domain"/>
    <property type="match status" value="1"/>
</dbReference>
<proteinExistence type="inferred from homology"/>
<dbReference type="KEGG" id="phn:PAEH1_03645"/>
<evidence type="ECO:0000313" key="7">
    <source>
        <dbReference type="EMBL" id="AQS50888.1"/>
    </source>
</evidence>
<feature type="domain" description="UDP-glucose/GDP-mannose dehydrogenase C-terminal" evidence="6">
    <location>
        <begin position="330"/>
        <end position="428"/>
    </location>
</feature>
<dbReference type="OrthoDB" id="9803238at2"/>
<dbReference type="GO" id="GO:0016616">
    <property type="term" value="F:oxidoreductase activity, acting on the CH-OH group of donors, NAD or NADP as acceptor"/>
    <property type="evidence" value="ECO:0007669"/>
    <property type="project" value="InterPro"/>
</dbReference>
<protein>
    <recommendedName>
        <fullName evidence="4">NDP-N-acetyl-D-galactosaminuronic acid dehydrogenase</fullName>
    </recommendedName>
</protein>
<dbReference type="AlphaFoldDB" id="A0A1U9JYN8"/>
<comment type="similarity">
    <text evidence="1 5">Belongs to the UDP-glucose/GDP-mannose dehydrogenase family.</text>
</comment>
<keyword evidence="2" id="KW-0560">Oxidoreductase</keyword>
<keyword evidence="3" id="KW-0520">NAD</keyword>
<dbReference type="Pfam" id="PF03721">
    <property type="entry name" value="UDPG_MGDP_dh_N"/>
    <property type="match status" value="1"/>
</dbReference>
<evidence type="ECO:0000313" key="8">
    <source>
        <dbReference type="Proteomes" id="UP000189369"/>
    </source>
</evidence>
<reference evidence="7 8" key="1">
    <citation type="submission" date="2017-01" db="EMBL/GenBank/DDBJ databases">
        <title>Complete Genome Sequence of Paenalcaligenes hominis, Isolated from a paraplegic Patient with neurogenic bladder.</title>
        <authorList>
            <person name="Mukhopadhyay R."/>
            <person name="Joaquin J."/>
            <person name="Hogue R."/>
            <person name="Kilaru A."/>
            <person name="Jospin G."/>
            <person name="Mars K."/>
            <person name="Eisen J.A."/>
            <person name="Chaturvedi V."/>
        </authorList>
    </citation>
    <scope>NUCLEOTIDE SEQUENCE [LARGE SCALE GENOMIC DNA]</scope>
    <source>
        <strain evidence="7 8">15S00501</strain>
    </source>
</reference>
<dbReference type="NCBIfam" id="TIGR03026">
    <property type="entry name" value="NDP-sugDHase"/>
    <property type="match status" value="1"/>
</dbReference>
<dbReference type="InterPro" id="IPR028359">
    <property type="entry name" value="UDP_ManNAc/GlcNAc_DH"/>
</dbReference>
<gene>
    <name evidence="7" type="ORF">PAEH1_03645</name>
</gene>
<dbReference type="PIRSF" id="PIRSF500136">
    <property type="entry name" value="UDP_ManNAc_DH"/>
    <property type="match status" value="1"/>
</dbReference>
<organism evidence="7 8">
    <name type="scientific">Paenalcaligenes hominis</name>
    <dbReference type="NCBI Taxonomy" id="643674"/>
    <lineage>
        <taxon>Bacteria</taxon>
        <taxon>Pseudomonadati</taxon>
        <taxon>Pseudomonadota</taxon>
        <taxon>Betaproteobacteria</taxon>
        <taxon>Burkholderiales</taxon>
        <taxon>Alcaligenaceae</taxon>
        <taxon>Paenalcaligenes</taxon>
    </lineage>
</organism>
<evidence type="ECO:0000256" key="3">
    <source>
        <dbReference type="ARBA" id="ARBA00023027"/>
    </source>
</evidence>
<dbReference type="InterPro" id="IPR036220">
    <property type="entry name" value="UDP-Glc/GDP-Man_DH_C_sf"/>
</dbReference>
<dbReference type="SUPFAM" id="SSF51735">
    <property type="entry name" value="NAD(P)-binding Rossmann-fold domains"/>
    <property type="match status" value="1"/>
</dbReference>
<dbReference type="Gene3D" id="3.40.50.720">
    <property type="entry name" value="NAD(P)-binding Rossmann-like Domain"/>
    <property type="match status" value="2"/>
</dbReference>
<dbReference type="InterPro" id="IPR036291">
    <property type="entry name" value="NAD(P)-bd_dom_sf"/>
</dbReference>
<dbReference type="InterPro" id="IPR014026">
    <property type="entry name" value="UDP-Glc/GDP-Man_DH_dimer"/>
</dbReference>
<dbReference type="InterPro" id="IPR001732">
    <property type="entry name" value="UDP-Glc/GDP-Man_DH_N"/>
</dbReference>
<accession>A0A1U9JYN8</accession>
<dbReference type="EMBL" id="CP019697">
    <property type="protein sequence ID" value="AQS50888.1"/>
    <property type="molecule type" value="Genomic_DNA"/>
</dbReference>
<dbReference type="PANTHER" id="PTHR43491:SF1">
    <property type="entry name" value="UDP-N-ACETYL-D-MANNOSAMINE DEHYDROGENASE"/>
    <property type="match status" value="1"/>
</dbReference>
<dbReference type="GO" id="GO:0051287">
    <property type="term" value="F:NAD binding"/>
    <property type="evidence" value="ECO:0007669"/>
    <property type="project" value="InterPro"/>
</dbReference>
<dbReference type="STRING" id="643674.PAEH1_03645"/>
<dbReference type="SUPFAM" id="SSF48179">
    <property type="entry name" value="6-phosphogluconate dehydrogenase C-terminal domain-like"/>
    <property type="match status" value="1"/>
</dbReference>
<name>A0A1U9JYN8_9BURK</name>
<evidence type="ECO:0000256" key="5">
    <source>
        <dbReference type="PIRNR" id="PIRNR000124"/>
    </source>
</evidence>
<dbReference type="GO" id="GO:0016628">
    <property type="term" value="F:oxidoreductase activity, acting on the CH-CH group of donors, NAD or NADP as acceptor"/>
    <property type="evidence" value="ECO:0007669"/>
    <property type="project" value="InterPro"/>
</dbReference>
<evidence type="ECO:0000256" key="2">
    <source>
        <dbReference type="ARBA" id="ARBA00023002"/>
    </source>
</evidence>
<dbReference type="InterPro" id="IPR017476">
    <property type="entry name" value="UDP-Glc/GDP-Man"/>
</dbReference>
<evidence type="ECO:0000256" key="1">
    <source>
        <dbReference type="ARBA" id="ARBA00006601"/>
    </source>
</evidence>
<dbReference type="Pfam" id="PF00984">
    <property type="entry name" value="UDPG_MGDP_dh"/>
    <property type="match status" value="1"/>
</dbReference>
<dbReference type="InterPro" id="IPR014027">
    <property type="entry name" value="UDP-Glc/GDP-Man_DH_C"/>
</dbReference>
<dbReference type="NCBIfam" id="NF008286">
    <property type="entry name" value="PRK11064.1"/>
    <property type="match status" value="1"/>
</dbReference>
<evidence type="ECO:0000259" key="6">
    <source>
        <dbReference type="SMART" id="SM00984"/>
    </source>
</evidence>
<dbReference type="GO" id="GO:0000271">
    <property type="term" value="P:polysaccharide biosynthetic process"/>
    <property type="evidence" value="ECO:0007669"/>
    <property type="project" value="InterPro"/>
</dbReference>
<dbReference type="SMART" id="SM00984">
    <property type="entry name" value="UDPG_MGDP_dh_C"/>
    <property type="match status" value="1"/>
</dbReference>
<dbReference type="Proteomes" id="UP000189369">
    <property type="component" value="Chromosome"/>
</dbReference>
<dbReference type="InterPro" id="IPR008927">
    <property type="entry name" value="6-PGluconate_DH-like_C_sf"/>
</dbReference>
<evidence type="ECO:0000256" key="4">
    <source>
        <dbReference type="ARBA" id="ARBA00069634"/>
    </source>
</evidence>